<dbReference type="PANTHER" id="PTHR23416:SF78">
    <property type="entry name" value="LIPOPOLYSACCHARIDE BIOSYNTHESIS O-ACETYL TRANSFERASE WBBJ-RELATED"/>
    <property type="match status" value="1"/>
</dbReference>
<dbReference type="InterPro" id="IPR001451">
    <property type="entry name" value="Hexapep"/>
</dbReference>
<dbReference type="InterPro" id="IPR018357">
    <property type="entry name" value="Hexapep_transf_CS"/>
</dbReference>
<sequence length="179" mass="20014">MINKIITFFWTYYYKIFWFKTLNIHPNARIRGFIRINLFKKYGNLLINLKDRTSIFPNVIIQGSGTLEIGENSFIGSFTVLGINERITIGKNVMISQTVSIRDTDHVFKNCNTPMIQQGITTSPITIEEDVWIGYGAVITKGVNIGKGAIVGANAVVTKDVPPYAIVGGVPAKIIKYRI</sequence>
<organism evidence="4 5">
    <name type="scientific">Lacihabitans lacunae</name>
    <dbReference type="NCBI Taxonomy" id="1028214"/>
    <lineage>
        <taxon>Bacteria</taxon>
        <taxon>Pseudomonadati</taxon>
        <taxon>Bacteroidota</taxon>
        <taxon>Cytophagia</taxon>
        <taxon>Cytophagales</taxon>
        <taxon>Leadbetterellaceae</taxon>
        <taxon>Lacihabitans</taxon>
    </lineage>
</organism>
<accession>A0ABV7YTG6</accession>
<evidence type="ECO:0000256" key="2">
    <source>
        <dbReference type="ARBA" id="ARBA00022737"/>
    </source>
</evidence>
<keyword evidence="5" id="KW-1185">Reference proteome</keyword>
<dbReference type="InterPro" id="IPR051159">
    <property type="entry name" value="Hexapeptide_acetyltransf"/>
</dbReference>
<evidence type="ECO:0000313" key="4">
    <source>
        <dbReference type="EMBL" id="MFC3809468.1"/>
    </source>
</evidence>
<protein>
    <submittedName>
        <fullName evidence="4">Acyltransferase</fullName>
    </submittedName>
</protein>
<proteinExistence type="predicted"/>
<dbReference type="Proteomes" id="UP001595616">
    <property type="component" value="Unassembled WGS sequence"/>
</dbReference>
<dbReference type="GO" id="GO:0016746">
    <property type="term" value="F:acyltransferase activity"/>
    <property type="evidence" value="ECO:0007669"/>
    <property type="project" value="UniProtKB-KW"/>
</dbReference>
<dbReference type="RefSeq" id="WP_379834571.1">
    <property type="nucleotide sequence ID" value="NZ_JBHRYQ010000001.1"/>
</dbReference>
<comment type="caution">
    <text evidence="4">The sequence shown here is derived from an EMBL/GenBank/DDBJ whole genome shotgun (WGS) entry which is preliminary data.</text>
</comment>
<keyword evidence="1" id="KW-0808">Transferase</keyword>
<reference evidence="5" key="1">
    <citation type="journal article" date="2019" name="Int. J. Syst. Evol. Microbiol.">
        <title>The Global Catalogue of Microorganisms (GCM) 10K type strain sequencing project: providing services to taxonomists for standard genome sequencing and annotation.</title>
        <authorList>
            <consortium name="The Broad Institute Genomics Platform"/>
            <consortium name="The Broad Institute Genome Sequencing Center for Infectious Disease"/>
            <person name="Wu L."/>
            <person name="Ma J."/>
        </authorList>
    </citation>
    <scope>NUCLEOTIDE SEQUENCE [LARGE SCALE GENOMIC DNA]</scope>
    <source>
        <strain evidence="5">CECT 7956</strain>
    </source>
</reference>
<keyword evidence="3 4" id="KW-0012">Acyltransferase</keyword>
<dbReference type="SUPFAM" id="SSF51161">
    <property type="entry name" value="Trimeric LpxA-like enzymes"/>
    <property type="match status" value="1"/>
</dbReference>
<dbReference type="PROSITE" id="PS00101">
    <property type="entry name" value="HEXAPEP_TRANSFERASES"/>
    <property type="match status" value="1"/>
</dbReference>
<dbReference type="InterPro" id="IPR011004">
    <property type="entry name" value="Trimer_LpxA-like_sf"/>
</dbReference>
<name>A0ABV7YTG6_9BACT</name>
<dbReference type="Pfam" id="PF14602">
    <property type="entry name" value="Hexapep_2"/>
    <property type="match status" value="1"/>
</dbReference>
<gene>
    <name evidence="4" type="ORF">ACFOOI_02265</name>
</gene>
<evidence type="ECO:0000256" key="3">
    <source>
        <dbReference type="ARBA" id="ARBA00023315"/>
    </source>
</evidence>
<evidence type="ECO:0000313" key="5">
    <source>
        <dbReference type="Proteomes" id="UP001595616"/>
    </source>
</evidence>
<dbReference type="CDD" id="cd04647">
    <property type="entry name" value="LbH_MAT_like"/>
    <property type="match status" value="1"/>
</dbReference>
<dbReference type="EMBL" id="JBHRYQ010000001">
    <property type="protein sequence ID" value="MFC3809468.1"/>
    <property type="molecule type" value="Genomic_DNA"/>
</dbReference>
<keyword evidence="2" id="KW-0677">Repeat</keyword>
<dbReference type="Gene3D" id="2.160.10.10">
    <property type="entry name" value="Hexapeptide repeat proteins"/>
    <property type="match status" value="1"/>
</dbReference>
<evidence type="ECO:0000256" key="1">
    <source>
        <dbReference type="ARBA" id="ARBA00022679"/>
    </source>
</evidence>
<dbReference type="PANTHER" id="PTHR23416">
    <property type="entry name" value="SIALIC ACID SYNTHASE-RELATED"/>
    <property type="match status" value="1"/>
</dbReference>